<dbReference type="VEuPathDB" id="TriTrypDB:LINF_350034300"/>
<evidence type="ECO:0000313" key="2">
    <source>
        <dbReference type="EMBL" id="CAC9545383.1"/>
    </source>
</evidence>
<feature type="transmembrane region" description="Helical" evidence="1">
    <location>
        <begin position="20"/>
        <end position="38"/>
    </location>
</feature>
<gene>
    <name evidence="2" type="ORF">LINF_350034300</name>
</gene>
<keyword evidence="1" id="KW-0812">Transmembrane</keyword>
<dbReference type="Proteomes" id="UP000255414">
    <property type="component" value="Chromosome 35"/>
</dbReference>
<proteinExistence type="predicted"/>
<reference evidence="2" key="1">
    <citation type="submission" date="2020-06" db="EMBL/GenBank/DDBJ databases">
        <authorList>
            <person name="Gonzalez-de la Fuente S."/>
            <person name="Peiro-Pastor R."/>
            <person name="Rastrojo A."/>
            <person name="Moreno J."/>
            <person name="Carrasco-Ramiro F."/>
            <person name="Requena JM."/>
            <person name="Aguado B."/>
        </authorList>
    </citation>
    <scope>NUCLEOTIDE SEQUENCE</scope>
</reference>
<protein>
    <submittedName>
        <fullName evidence="2">Hypothetical_protein_-_conserved</fullName>
    </submittedName>
</protein>
<accession>A0A6L0XQE2</accession>
<organism evidence="2 3">
    <name type="scientific">Leishmania infantum</name>
    <dbReference type="NCBI Taxonomy" id="5671"/>
    <lineage>
        <taxon>Eukaryota</taxon>
        <taxon>Discoba</taxon>
        <taxon>Euglenozoa</taxon>
        <taxon>Kinetoplastea</taxon>
        <taxon>Metakinetoplastina</taxon>
        <taxon>Trypanosomatida</taxon>
        <taxon>Trypanosomatidae</taxon>
        <taxon>Leishmaniinae</taxon>
        <taxon>Leishmania</taxon>
    </lineage>
</organism>
<keyword evidence="1" id="KW-0472">Membrane</keyword>
<keyword evidence="1" id="KW-1133">Transmembrane helix</keyword>
<evidence type="ECO:0000256" key="1">
    <source>
        <dbReference type="SAM" id="Phobius"/>
    </source>
</evidence>
<name>A0A6L0XQE2_LEIIN</name>
<dbReference type="AlphaFoldDB" id="A0A6L0XQE2"/>
<evidence type="ECO:0000313" key="3">
    <source>
        <dbReference type="Proteomes" id="UP000255414"/>
    </source>
</evidence>
<sequence length="832" mass="93427">MLHVDVVWTFRTSCVPRTRALISAFLFFNLLPFLVFYTCATYCLSPEPVSTRCYCRCSLFAPPSPHMVWWQRGRGNIVLSLTVISLSPPSLRDFSPPLYIAHPLVMRFPATSRIDKATLRRLWTSLPHEELDKNFWVALEAFCEPFLDSCSPFNHQTFFSVPRTGRILQEELTLVDQAIVKACNEQRPFYNAFTLWNPLALAALFKVPIEVVTAQLLLAVQQSWMSVYFVITCRSCGCDVAHFRSVNDISFVGTFHSTNAFRCPMCTDRTEVNELRNVAVFFQLGRLPALFQRRYHRLYYTEEAGRRRLESFFCPAQAGFAFTAHLPNGRYLLSAPFCGAFVEFSVDLSAQAIGEKAPYLSHIVDLKAYIRFQNSSADPFGQPIKRCSTTAPALPRRGMRASAVSDALHRVSIGCISQLSLSDAIHPEEAANSVTGFGAENTEEIPRVPVVSLKHGKVQFRIYNDTPHSGFLDLFVAFDTRIEFSANPYPQLFQVPHFMHCLPRGMRSSFFTECIPRPPSTTPTTGAYVRHQFALRREQADDPNIISVLREVHRYSLEDHYGLLIGVGDGGASFESTFLSTTAALASSICFFQRVLTRLGEPVALAMRCSVTEGPLKIAAYQGQYNDTDNTRSSYPDAQFVGSVVYASNHPPITGPYLYCTEVEPPKTAVVETNDDGTGKKVMARRLGALDKYRSPAWLRDENSSYYDLSAPYGSHATNKTAAGETSQQERQCLVRFEVRCVPSLINDETEMSSRRASACPRLTLQEDGSDSTDAILPYFLEFLREHFEGASVKEEAHALVVQIPLPMIYAALQISRILDKNAYTKELRGPF</sequence>
<dbReference type="EMBL" id="LR812968">
    <property type="protein sequence ID" value="CAC9545383.1"/>
    <property type="molecule type" value="Genomic_DNA"/>
</dbReference>